<feature type="compositionally biased region" description="Basic residues" evidence="1">
    <location>
        <begin position="1"/>
        <end position="14"/>
    </location>
</feature>
<accession>X6M447</accession>
<feature type="region of interest" description="Disordered" evidence="1">
    <location>
        <begin position="1"/>
        <end position="35"/>
    </location>
</feature>
<protein>
    <submittedName>
        <fullName evidence="2">Uncharacterized protein</fullName>
    </submittedName>
</protein>
<keyword evidence="3" id="KW-1185">Reference proteome</keyword>
<feature type="compositionally biased region" description="Polar residues" evidence="1">
    <location>
        <begin position="24"/>
        <end position="35"/>
    </location>
</feature>
<dbReference type="Proteomes" id="UP000023152">
    <property type="component" value="Unassembled WGS sequence"/>
</dbReference>
<sequence>MKKTRRRRKRKRKEKEKGEDDNKSTNTETSQNDSDWDTYNKSHSVNWLLVYFDREMYRGRVLDSPNETLQQMDAMLTHGIEIHAKTYRPFFYNRCMLEDNVILMVSCTQQQIFQWYQHNVSQRWLSFSATCVREIDTMLVWPPHCYEDRIDVLEMKPLQIDREVILKESNLCFDDRLMCVGFIDHTYLSSVFAPPCKHDSAMIHVAIAGVHCLLCPAHLERNSKTNKDKKMLLSQSFFEMISNSNIKSNSIDWCIIRELHSSHLFINRNACSVLHSNALLRDNAQEEQFVKSLLCQVDNYVTLCSSLVNVANTVEKALALYQHAPNSNSYDQQLFADWLDYNPSEGSDQVDEHNDSVEVKLDKKRNTKQTK</sequence>
<evidence type="ECO:0000256" key="1">
    <source>
        <dbReference type="SAM" id="MobiDB-lite"/>
    </source>
</evidence>
<name>X6M447_RETFI</name>
<evidence type="ECO:0000313" key="3">
    <source>
        <dbReference type="Proteomes" id="UP000023152"/>
    </source>
</evidence>
<organism evidence="2 3">
    <name type="scientific">Reticulomyxa filosa</name>
    <dbReference type="NCBI Taxonomy" id="46433"/>
    <lineage>
        <taxon>Eukaryota</taxon>
        <taxon>Sar</taxon>
        <taxon>Rhizaria</taxon>
        <taxon>Retaria</taxon>
        <taxon>Foraminifera</taxon>
        <taxon>Monothalamids</taxon>
        <taxon>Reticulomyxidae</taxon>
        <taxon>Reticulomyxa</taxon>
    </lineage>
</organism>
<gene>
    <name evidence="2" type="ORF">RFI_29143</name>
</gene>
<feature type="compositionally biased region" description="Basic residues" evidence="1">
    <location>
        <begin position="362"/>
        <end position="371"/>
    </location>
</feature>
<dbReference type="AlphaFoldDB" id="X6M447"/>
<feature type="region of interest" description="Disordered" evidence="1">
    <location>
        <begin position="345"/>
        <end position="371"/>
    </location>
</feature>
<dbReference type="EMBL" id="ASPP01025233">
    <property type="protein sequence ID" value="ETO08247.1"/>
    <property type="molecule type" value="Genomic_DNA"/>
</dbReference>
<proteinExistence type="predicted"/>
<evidence type="ECO:0000313" key="2">
    <source>
        <dbReference type="EMBL" id="ETO08247.1"/>
    </source>
</evidence>
<comment type="caution">
    <text evidence="2">The sequence shown here is derived from an EMBL/GenBank/DDBJ whole genome shotgun (WGS) entry which is preliminary data.</text>
</comment>
<feature type="compositionally biased region" description="Basic and acidic residues" evidence="1">
    <location>
        <begin position="350"/>
        <end position="361"/>
    </location>
</feature>
<reference evidence="2 3" key="1">
    <citation type="journal article" date="2013" name="Curr. Biol.">
        <title>The Genome of the Foraminiferan Reticulomyxa filosa.</title>
        <authorList>
            <person name="Glockner G."/>
            <person name="Hulsmann N."/>
            <person name="Schleicher M."/>
            <person name="Noegel A.A."/>
            <person name="Eichinger L."/>
            <person name="Gallinger C."/>
            <person name="Pawlowski J."/>
            <person name="Sierra R."/>
            <person name="Euteneuer U."/>
            <person name="Pillet L."/>
            <person name="Moustafa A."/>
            <person name="Platzer M."/>
            <person name="Groth M."/>
            <person name="Szafranski K."/>
            <person name="Schliwa M."/>
        </authorList>
    </citation>
    <scope>NUCLEOTIDE SEQUENCE [LARGE SCALE GENOMIC DNA]</scope>
</reference>